<evidence type="ECO:0000256" key="2">
    <source>
        <dbReference type="ARBA" id="ARBA00022448"/>
    </source>
</evidence>
<sequence length="428" mass="47650">MNAITVKNLGKAYKQYHSKWDRLAEWFLPGKKQRHSQHWVLQDINFTIQLGEAVGIIGVNGAGKSTLLKMITGTTQPTTGTVEVNGRVAALLELGMGFHPDFTGRENIFMSGQLMGLSIEDIQILMPKIEAFAEVGDYIDQPVRVYSSGMQARVAFSVATMTSPDILIVDEALSVGDFSFQAKCIQHMKNLLDSGVAILFVSHSLSQVRKFCNRTLYLADSYVKGYGNTDKICDLYQNDQALKVSRKNHKEVVFDSKKTNHYQIDEDLRKNSVALESAGTMELEFKSFQALDENGCAINNCNPQDTVIFRASIQANADVNEGASVGLLLGDQSGYPILSCNSNYYSKKLPSMQRGDCIVITWKIIIPFYSGDYRIDIGIKPDFNSPIFYDRVFCARKIAINTPIELLNNNFGGIFYAPADVEIHKLSL</sequence>
<proteinExistence type="inferred from homology"/>
<keyword evidence="2" id="KW-0813">Transport</keyword>
<dbReference type="Gene3D" id="3.40.50.300">
    <property type="entry name" value="P-loop containing nucleotide triphosphate hydrolases"/>
    <property type="match status" value="1"/>
</dbReference>
<dbReference type="InterPro" id="IPR015860">
    <property type="entry name" value="ABC_transpr_TagH-like"/>
</dbReference>
<dbReference type="InterPro" id="IPR029439">
    <property type="entry name" value="Wzt_C"/>
</dbReference>
<evidence type="ECO:0000256" key="3">
    <source>
        <dbReference type="ARBA" id="ARBA00022741"/>
    </source>
</evidence>
<dbReference type="InterPro" id="IPR017871">
    <property type="entry name" value="ABC_transporter-like_CS"/>
</dbReference>
<feature type="domain" description="ABC transporter" evidence="5">
    <location>
        <begin position="4"/>
        <end position="245"/>
    </location>
</feature>
<dbReference type="InterPro" id="IPR027417">
    <property type="entry name" value="P-loop_NTPase"/>
</dbReference>
<evidence type="ECO:0000313" key="6">
    <source>
        <dbReference type="EMBL" id="AMO56835.1"/>
    </source>
</evidence>
<dbReference type="SMART" id="SM00382">
    <property type="entry name" value="AAA"/>
    <property type="match status" value="1"/>
</dbReference>
<evidence type="ECO:0000313" key="7">
    <source>
        <dbReference type="Proteomes" id="UP000071065"/>
    </source>
</evidence>
<dbReference type="GO" id="GO:0016020">
    <property type="term" value="C:membrane"/>
    <property type="evidence" value="ECO:0007669"/>
    <property type="project" value="InterPro"/>
</dbReference>
<reference evidence="6 7" key="1">
    <citation type="journal article" date="2016" name="Front. Microbiol.">
        <title>Genomic Insight into the Host-Endosymbiont Relationship of Endozoicomonas montiporae CL-33(T) with its Coral Host.</title>
        <authorList>
            <person name="Ding J.-Y."/>
            <person name="Shiu J.-H."/>
            <person name="Chen W.-M."/>
            <person name="Chiang Y.-R."/>
            <person name="Tang S.-L."/>
        </authorList>
    </citation>
    <scope>NUCLEOTIDE SEQUENCE [LARGE SCALE GENOMIC DNA]</scope>
    <source>
        <strain evidence="6 7">CL-33</strain>
    </source>
</reference>
<dbReference type="Proteomes" id="UP000071065">
    <property type="component" value="Chromosome"/>
</dbReference>
<dbReference type="PROSITE" id="PS00211">
    <property type="entry name" value="ABC_TRANSPORTER_1"/>
    <property type="match status" value="1"/>
</dbReference>
<keyword evidence="4 6" id="KW-0067">ATP-binding</keyword>
<dbReference type="PANTHER" id="PTHR46743:SF2">
    <property type="entry name" value="TEICHOIC ACIDS EXPORT ATP-BINDING PROTEIN TAGH"/>
    <property type="match status" value="1"/>
</dbReference>
<dbReference type="InterPro" id="IPR003439">
    <property type="entry name" value="ABC_transporter-like_ATP-bd"/>
</dbReference>
<evidence type="ECO:0000256" key="4">
    <source>
        <dbReference type="ARBA" id="ARBA00022840"/>
    </source>
</evidence>
<protein>
    <submittedName>
        <fullName evidence="6">Lipopolysaccharide transport system ATP-binding protein</fullName>
    </submittedName>
</protein>
<dbReference type="SUPFAM" id="SSF52540">
    <property type="entry name" value="P-loop containing nucleoside triphosphate hydrolases"/>
    <property type="match status" value="1"/>
</dbReference>
<dbReference type="STRING" id="570277.EZMO1_2785"/>
<dbReference type="KEGG" id="emp:EZMO1_2785"/>
<dbReference type="PANTHER" id="PTHR46743">
    <property type="entry name" value="TEICHOIC ACIDS EXPORT ATP-BINDING PROTEIN TAGH"/>
    <property type="match status" value="1"/>
</dbReference>
<dbReference type="Gene3D" id="2.70.50.60">
    <property type="entry name" value="abc- transporter (atp binding component) like domain"/>
    <property type="match status" value="1"/>
</dbReference>
<dbReference type="GO" id="GO:0140359">
    <property type="term" value="F:ABC-type transporter activity"/>
    <property type="evidence" value="ECO:0007669"/>
    <property type="project" value="InterPro"/>
</dbReference>
<dbReference type="GO" id="GO:0016887">
    <property type="term" value="F:ATP hydrolysis activity"/>
    <property type="evidence" value="ECO:0007669"/>
    <property type="project" value="InterPro"/>
</dbReference>
<dbReference type="PATRIC" id="fig|570277.3.peg.3005"/>
<evidence type="ECO:0000259" key="5">
    <source>
        <dbReference type="PROSITE" id="PS50893"/>
    </source>
</evidence>
<dbReference type="EMBL" id="CP013251">
    <property type="protein sequence ID" value="AMO56835.1"/>
    <property type="molecule type" value="Genomic_DNA"/>
</dbReference>
<dbReference type="Pfam" id="PF14524">
    <property type="entry name" value="Wzt_C"/>
    <property type="match status" value="1"/>
</dbReference>
<dbReference type="GO" id="GO:0005524">
    <property type="term" value="F:ATP binding"/>
    <property type="evidence" value="ECO:0007669"/>
    <property type="project" value="UniProtKB-KW"/>
</dbReference>
<dbReference type="InterPro" id="IPR050683">
    <property type="entry name" value="Bact_Polysacc_Export_ATP-bd"/>
</dbReference>
<name>A0A142BDK9_9GAMM</name>
<dbReference type="AlphaFoldDB" id="A0A142BDK9"/>
<keyword evidence="3" id="KW-0547">Nucleotide-binding</keyword>
<dbReference type="CDD" id="cd10147">
    <property type="entry name" value="Wzt_C-like"/>
    <property type="match status" value="1"/>
</dbReference>
<dbReference type="RefSeq" id="WP_051789262.1">
    <property type="nucleotide sequence ID" value="NZ_CP013251.1"/>
</dbReference>
<accession>A0A142BDK9</accession>
<dbReference type="CDD" id="cd03220">
    <property type="entry name" value="ABC_KpsT_Wzt"/>
    <property type="match status" value="1"/>
</dbReference>
<evidence type="ECO:0000256" key="1">
    <source>
        <dbReference type="ARBA" id="ARBA00005417"/>
    </source>
</evidence>
<dbReference type="Pfam" id="PF00005">
    <property type="entry name" value="ABC_tran"/>
    <property type="match status" value="1"/>
</dbReference>
<dbReference type="InterPro" id="IPR003593">
    <property type="entry name" value="AAA+_ATPase"/>
</dbReference>
<comment type="similarity">
    <text evidence="1">Belongs to the ABC transporter superfamily.</text>
</comment>
<dbReference type="OrthoDB" id="9778870at2"/>
<gene>
    <name evidence="6" type="ORF">EZMO1_2785</name>
</gene>
<organism evidence="6 7">
    <name type="scientific">Endozoicomonas montiporae CL-33</name>
    <dbReference type="NCBI Taxonomy" id="570277"/>
    <lineage>
        <taxon>Bacteria</taxon>
        <taxon>Pseudomonadati</taxon>
        <taxon>Pseudomonadota</taxon>
        <taxon>Gammaproteobacteria</taxon>
        <taxon>Oceanospirillales</taxon>
        <taxon>Endozoicomonadaceae</taxon>
        <taxon>Endozoicomonas</taxon>
    </lineage>
</organism>
<dbReference type="PROSITE" id="PS50893">
    <property type="entry name" value="ABC_TRANSPORTER_2"/>
    <property type="match status" value="1"/>
</dbReference>